<sequence length="335" mass="39238">MDKFYYIPDDAKAEILRNTGEKTNLPAYAVEKDWWVVQTLSILFETEIGKHMVFKGGTSLSKAWGLIERFSEDIDLAVDRRFYGFEGDLGKKQRTNLRKKANTYITEQLYPELNFRFKEKGVDVKLELEEITTSDQDPIIILVNYPNVIESPGYLRPRVQVELGCRSLIEPFSIRTFNSFLDEMYPDASFAKQPIHIPTVDPERTLLEKIFLLHEEFQRPDIKVRVDRMSRHLFDIYKLAASPFAEKALLNQELYAEIVYHRQLFTKLGGVDYRRHNPGTINPIPPVHLLDAWKRDYSIMQEQMIYADSPSFDTMLEAIKNYISKINQLDWQIIE</sequence>
<dbReference type="KEGG" id="anf:AQPE_4640"/>
<evidence type="ECO:0000313" key="1">
    <source>
        <dbReference type="EMBL" id="BBE20448.1"/>
    </source>
</evidence>
<dbReference type="InterPro" id="IPR014942">
    <property type="entry name" value="AbiEii"/>
</dbReference>
<evidence type="ECO:0000313" key="2">
    <source>
        <dbReference type="Proteomes" id="UP001193389"/>
    </source>
</evidence>
<reference evidence="1" key="1">
    <citation type="journal article" date="2020" name="Int. J. Syst. Evol. Microbiol.">
        <title>Aquipluma nitroreducens gen. nov. sp. nov., a novel facultatively anaerobic bacterium isolated from a freshwater lake.</title>
        <authorList>
            <person name="Watanabe M."/>
            <person name="Kojima H."/>
            <person name="Fukui M."/>
        </authorList>
    </citation>
    <scope>NUCLEOTIDE SEQUENCE</scope>
    <source>
        <strain evidence="1">MeG22</strain>
    </source>
</reference>
<protein>
    <recommendedName>
        <fullName evidence="3">Nucleotidyl transferase AbiEii/AbiGii toxin family protein</fullName>
    </recommendedName>
</protein>
<organism evidence="1 2">
    <name type="scientific">Aquipluma nitroreducens</name>
    <dbReference type="NCBI Taxonomy" id="2010828"/>
    <lineage>
        <taxon>Bacteria</taxon>
        <taxon>Pseudomonadati</taxon>
        <taxon>Bacteroidota</taxon>
        <taxon>Bacteroidia</taxon>
        <taxon>Marinilabiliales</taxon>
        <taxon>Prolixibacteraceae</taxon>
        <taxon>Aquipluma</taxon>
    </lineage>
</organism>
<dbReference type="Proteomes" id="UP001193389">
    <property type="component" value="Chromosome"/>
</dbReference>
<dbReference type="Gene3D" id="3.10.450.620">
    <property type="entry name" value="JHP933, nucleotidyltransferase-like core domain"/>
    <property type="match status" value="1"/>
</dbReference>
<name>A0A5K7SFT2_9BACT</name>
<evidence type="ECO:0008006" key="3">
    <source>
        <dbReference type="Google" id="ProtNLM"/>
    </source>
</evidence>
<accession>A0A5K7SFT2</accession>
<gene>
    <name evidence="1" type="ORF">AQPE_4640</name>
</gene>
<dbReference type="AlphaFoldDB" id="A0A5K7SFT2"/>
<keyword evidence="2" id="KW-1185">Reference proteome</keyword>
<dbReference type="Pfam" id="PF08843">
    <property type="entry name" value="AbiEii"/>
    <property type="match status" value="1"/>
</dbReference>
<proteinExistence type="predicted"/>
<dbReference type="EMBL" id="AP018694">
    <property type="protein sequence ID" value="BBE20448.1"/>
    <property type="molecule type" value="Genomic_DNA"/>
</dbReference>
<dbReference type="RefSeq" id="WP_318348595.1">
    <property type="nucleotide sequence ID" value="NZ_AP018694.1"/>
</dbReference>